<dbReference type="InterPro" id="IPR036259">
    <property type="entry name" value="MFS_trans_sf"/>
</dbReference>
<proteinExistence type="predicted"/>
<evidence type="ECO:0000256" key="4">
    <source>
        <dbReference type="ARBA" id="ARBA00022989"/>
    </source>
</evidence>
<keyword evidence="5 6" id="KW-0472">Membrane</keyword>
<dbReference type="Pfam" id="PF07690">
    <property type="entry name" value="MFS_1"/>
    <property type="match status" value="1"/>
</dbReference>
<comment type="subcellular location">
    <subcellularLocation>
        <location evidence="1">Cell membrane</location>
        <topology evidence="1">Multi-pass membrane protein</topology>
    </subcellularLocation>
</comment>
<feature type="transmembrane region" description="Helical" evidence="6">
    <location>
        <begin position="113"/>
        <end position="132"/>
    </location>
</feature>
<evidence type="ECO:0000256" key="6">
    <source>
        <dbReference type="SAM" id="Phobius"/>
    </source>
</evidence>
<feature type="transmembrane region" description="Helical" evidence="6">
    <location>
        <begin position="272"/>
        <end position="292"/>
    </location>
</feature>
<accession>A0ABX5IED5</accession>
<feature type="transmembrane region" description="Helical" evidence="6">
    <location>
        <begin position="242"/>
        <end position="260"/>
    </location>
</feature>
<organism evidence="7 8">
    <name type="scientific">Staphylococcus auricularis</name>
    <dbReference type="NCBI Taxonomy" id="29379"/>
    <lineage>
        <taxon>Bacteria</taxon>
        <taxon>Bacillati</taxon>
        <taxon>Bacillota</taxon>
        <taxon>Bacilli</taxon>
        <taxon>Bacillales</taxon>
        <taxon>Staphylococcaceae</taxon>
        <taxon>Staphylococcus</taxon>
    </lineage>
</organism>
<feature type="transmembrane region" description="Helical" evidence="6">
    <location>
        <begin position="370"/>
        <end position="389"/>
    </location>
</feature>
<dbReference type="PANTHER" id="PTHR23513:SF6">
    <property type="entry name" value="MAJOR FACILITATOR SUPERFAMILY ASSOCIATED DOMAIN-CONTAINING PROTEIN"/>
    <property type="match status" value="1"/>
</dbReference>
<feature type="transmembrane region" description="Helical" evidence="6">
    <location>
        <begin position="328"/>
        <end position="349"/>
    </location>
</feature>
<sequence length="430" mass="48490">MRKLRQLRGQIMKNFDISISNIYKLLYGRVLTNIGDSIILISLTWYVATQYHNTFYLGLIGVIVGIIDILMIFIGPILDRYNTVKILYLSTFLQIIIVIGMTLLFYFNIVHLIGLFLLLSVSLVCSSVIYPAENVLIPKISKSKDEIMKHNSLFQVTYKGMDIVLDGMVGVILSVIMIQTLFTINIVIFVAAFFMFKLLKLKSSNVNQDDQKNKPNPTFFEDYIQDLKGGLRYVAHKTILKLLIPLSIVNFAISAVAVVYPKMAVAQGHDSINYGLMLFINGLGMIVGFLIGPGIIKRLNFSHLLFVSFVCLGLVWLVIFVISPNYFLITLGLLFISNLFIGIINLTFINAFQILPPEHMLGRVATTNETLLSLLMPLGAFIGGILPNLFETINVNFILLSFMSMVIAVFYLLDKDMREIKSLNHMEIES</sequence>
<gene>
    <name evidence="7" type="ORF">BU607_09145</name>
</gene>
<keyword evidence="8" id="KW-1185">Reference proteome</keyword>
<reference evidence="7 8" key="1">
    <citation type="journal article" date="2016" name="Front. Microbiol.">
        <title>Comprehensive Phylogenetic Analysis of Bovine Non-aureus Staphylococci Species Based on Whole-Genome Sequencing.</title>
        <authorList>
            <person name="Naushad S."/>
            <person name="Barkema H.W."/>
            <person name="Luby C."/>
            <person name="Condas L.A."/>
            <person name="Nobrega D.B."/>
            <person name="Carson D.A."/>
            <person name="De Buck J."/>
        </authorList>
    </citation>
    <scope>NUCLEOTIDE SEQUENCE [LARGE SCALE GENOMIC DNA]</scope>
    <source>
        <strain evidence="7 8">SNUC 993</strain>
    </source>
</reference>
<keyword evidence="3 6" id="KW-0812">Transmembrane</keyword>
<feature type="transmembrane region" description="Helical" evidence="6">
    <location>
        <begin position="395"/>
        <end position="413"/>
    </location>
</feature>
<dbReference type="CDD" id="cd06173">
    <property type="entry name" value="MFS_MefA_like"/>
    <property type="match status" value="1"/>
</dbReference>
<evidence type="ECO:0000313" key="7">
    <source>
        <dbReference type="EMBL" id="PTH14541.1"/>
    </source>
</evidence>
<feature type="transmembrane region" description="Helical" evidence="6">
    <location>
        <begin position="182"/>
        <end position="199"/>
    </location>
</feature>
<comment type="caution">
    <text evidence="7">The sequence shown here is derived from an EMBL/GenBank/DDBJ whole genome shotgun (WGS) entry which is preliminary data.</text>
</comment>
<evidence type="ECO:0000313" key="8">
    <source>
        <dbReference type="Proteomes" id="UP000242694"/>
    </source>
</evidence>
<dbReference type="SUPFAM" id="SSF103473">
    <property type="entry name" value="MFS general substrate transporter"/>
    <property type="match status" value="1"/>
</dbReference>
<evidence type="ECO:0000256" key="1">
    <source>
        <dbReference type="ARBA" id="ARBA00004651"/>
    </source>
</evidence>
<keyword evidence="2" id="KW-1003">Cell membrane</keyword>
<name>A0ABX5IED5_9STAP</name>
<dbReference type="Proteomes" id="UP000242694">
    <property type="component" value="Unassembled WGS sequence"/>
</dbReference>
<evidence type="ECO:0000256" key="5">
    <source>
        <dbReference type="ARBA" id="ARBA00023136"/>
    </source>
</evidence>
<feature type="transmembrane region" description="Helical" evidence="6">
    <location>
        <begin position="304"/>
        <end position="322"/>
    </location>
</feature>
<evidence type="ECO:0000256" key="3">
    <source>
        <dbReference type="ARBA" id="ARBA00022692"/>
    </source>
</evidence>
<feature type="transmembrane region" description="Helical" evidence="6">
    <location>
        <begin position="86"/>
        <end position="107"/>
    </location>
</feature>
<dbReference type="InterPro" id="IPR011701">
    <property type="entry name" value="MFS"/>
</dbReference>
<dbReference type="EMBL" id="PZDI01000053">
    <property type="protein sequence ID" value="PTH14541.1"/>
    <property type="molecule type" value="Genomic_DNA"/>
</dbReference>
<dbReference type="Gene3D" id="1.20.1250.20">
    <property type="entry name" value="MFS general substrate transporter like domains"/>
    <property type="match status" value="1"/>
</dbReference>
<evidence type="ECO:0000256" key="2">
    <source>
        <dbReference type="ARBA" id="ARBA00022475"/>
    </source>
</evidence>
<protein>
    <recommendedName>
        <fullName evidence="9">MFS transporter</fullName>
    </recommendedName>
</protein>
<feature type="transmembrane region" description="Helical" evidence="6">
    <location>
        <begin position="54"/>
        <end position="74"/>
    </location>
</feature>
<evidence type="ECO:0008006" key="9">
    <source>
        <dbReference type="Google" id="ProtNLM"/>
    </source>
</evidence>
<dbReference type="PANTHER" id="PTHR23513">
    <property type="entry name" value="INTEGRAL MEMBRANE EFFLUX PROTEIN-RELATED"/>
    <property type="match status" value="1"/>
</dbReference>
<keyword evidence="4 6" id="KW-1133">Transmembrane helix</keyword>